<gene>
    <name evidence="1" type="ORF">G2W53_015373</name>
</gene>
<keyword evidence="2" id="KW-1185">Reference proteome</keyword>
<name>A0A835C7H4_9FABA</name>
<protein>
    <submittedName>
        <fullName evidence="1">Uncharacterized protein</fullName>
    </submittedName>
</protein>
<comment type="caution">
    <text evidence="1">The sequence shown here is derived from an EMBL/GenBank/DDBJ whole genome shotgun (WGS) entry which is preliminary data.</text>
</comment>
<dbReference type="Proteomes" id="UP000634136">
    <property type="component" value="Unassembled WGS sequence"/>
</dbReference>
<dbReference type="AlphaFoldDB" id="A0A835C7H4"/>
<evidence type="ECO:0000313" key="1">
    <source>
        <dbReference type="EMBL" id="KAF7833040.1"/>
    </source>
</evidence>
<accession>A0A835C7H4</accession>
<reference evidence="1" key="1">
    <citation type="submission" date="2020-09" db="EMBL/GenBank/DDBJ databases">
        <title>Genome-Enabled Discovery of Anthraquinone Biosynthesis in Senna tora.</title>
        <authorList>
            <person name="Kang S.-H."/>
            <person name="Pandey R.P."/>
            <person name="Lee C.-M."/>
            <person name="Sim J.-S."/>
            <person name="Jeong J.-T."/>
            <person name="Choi B.-S."/>
            <person name="Jung M."/>
            <person name="Ginzburg D."/>
            <person name="Zhao K."/>
            <person name="Won S.Y."/>
            <person name="Oh T.-J."/>
            <person name="Yu Y."/>
            <person name="Kim N.-H."/>
            <person name="Lee O.R."/>
            <person name="Lee T.-H."/>
            <person name="Bashyal P."/>
            <person name="Kim T.-S."/>
            <person name="Lee W.-H."/>
            <person name="Kawkins C."/>
            <person name="Kim C.-K."/>
            <person name="Kim J.S."/>
            <person name="Ahn B.O."/>
            <person name="Rhee S.Y."/>
            <person name="Sohng J.K."/>
        </authorList>
    </citation>
    <scope>NUCLEOTIDE SEQUENCE</scope>
    <source>
        <tissue evidence="1">Leaf</tissue>
    </source>
</reference>
<evidence type="ECO:0000313" key="2">
    <source>
        <dbReference type="Proteomes" id="UP000634136"/>
    </source>
</evidence>
<proteinExistence type="predicted"/>
<dbReference type="EMBL" id="JAAIUW010000005">
    <property type="protein sequence ID" value="KAF7833040.1"/>
    <property type="molecule type" value="Genomic_DNA"/>
</dbReference>
<sequence>MEGNDTTLLMASPSDREIDNGVALLQHLTGAKREIAFYSYKM</sequence>
<organism evidence="1 2">
    <name type="scientific">Senna tora</name>
    <dbReference type="NCBI Taxonomy" id="362788"/>
    <lineage>
        <taxon>Eukaryota</taxon>
        <taxon>Viridiplantae</taxon>
        <taxon>Streptophyta</taxon>
        <taxon>Embryophyta</taxon>
        <taxon>Tracheophyta</taxon>
        <taxon>Spermatophyta</taxon>
        <taxon>Magnoliopsida</taxon>
        <taxon>eudicotyledons</taxon>
        <taxon>Gunneridae</taxon>
        <taxon>Pentapetalae</taxon>
        <taxon>rosids</taxon>
        <taxon>fabids</taxon>
        <taxon>Fabales</taxon>
        <taxon>Fabaceae</taxon>
        <taxon>Caesalpinioideae</taxon>
        <taxon>Cassia clade</taxon>
        <taxon>Senna</taxon>
    </lineage>
</organism>